<evidence type="ECO:0000313" key="1">
    <source>
        <dbReference type="EMBL" id="KNE54081.1"/>
    </source>
</evidence>
<sequence>MYLDRLAHLPSQALIVTSANAHRLLITATMVATKYWSDVFYTNAHYAKIGGLRAAQLSQLDLDFLMLLDFDLKLDHTNFIRYTGRLLVHVVAASATTCNETGSIVMYPTMSPEQRAALAQMHTITILKGYADDATMSPEQCAALAQMCTIAILEG</sequence>
<reference evidence="1 2" key="1">
    <citation type="submission" date="2009-11" db="EMBL/GenBank/DDBJ databases">
        <title>Annotation of Allomyces macrogynus ATCC 38327.</title>
        <authorList>
            <consortium name="The Broad Institute Genome Sequencing Platform"/>
            <person name="Russ C."/>
            <person name="Cuomo C."/>
            <person name="Burger G."/>
            <person name="Gray M.W."/>
            <person name="Holland P.W.H."/>
            <person name="King N."/>
            <person name="Lang F.B.F."/>
            <person name="Roger A.J."/>
            <person name="Ruiz-Trillo I."/>
            <person name="Young S.K."/>
            <person name="Zeng Q."/>
            <person name="Gargeya S."/>
            <person name="Fitzgerald M."/>
            <person name="Haas B."/>
            <person name="Abouelleil A."/>
            <person name="Alvarado L."/>
            <person name="Arachchi H.M."/>
            <person name="Berlin A."/>
            <person name="Chapman S.B."/>
            <person name="Gearin G."/>
            <person name="Goldberg J."/>
            <person name="Griggs A."/>
            <person name="Gujja S."/>
            <person name="Hansen M."/>
            <person name="Heiman D."/>
            <person name="Howarth C."/>
            <person name="Larimer J."/>
            <person name="Lui A."/>
            <person name="MacDonald P.J.P."/>
            <person name="McCowen C."/>
            <person name="Montmayeur A."/>
            <person name="Murphy C."/>
            <person name="Neiman D."/>
            <person name="Pearson M."/>
            <person name="Priest M."/>
            <person name="Roberts A."/>
            <person name="Saif S."/>
            <person name="Shea T."/>
            <person name="Sisk P."/>
            <person name="Stolte C."/>
            <person name="Sykes S."/>
            <person name="Wortman J."/>
            <person name="Nusbaum C."/>
            <person name="Birren B."/>
        </authorList>
    </citation>
    <scope>NUCLEOTIDE SEQUENCE [LARGE SCALE GENOMIC DNA]</scope>
    <source>
        <strain evidence="1 2">ATCC 38327</strain>
    </source>
</reference>
<dbReference type="Proteomes" id="UP000054350">
    <property type="component" value="Unassembled WGS sequence"/>
</dbReference>
<protein>
    <recommendedName>
        <fullName evidence="3">Cyclin</fullName>
    </recommendedName>
</protein>
<dbReference type="InterPro" id="IPR013922">
    <property type="entry name" value="Cyclin_PHO80-like"/>
</dbReference>
<evidence type="ECO:0000313" key="2">
    <source>
        <dbReference type="Proteomes" id="UP000054350"/>
    </source>
</evidence>
<dbReference type="PANTHER" id="PTHR15615:SF108">
    <property type="entry name" value="PROTEIN CNPPD1"/>
    <property type="match status" value="1"/>
</dbReference>
<proteinExistence type="predicted"/>
<dbReference type="VEuPathDB" id="FungiDB:AMAG_00081"/>
<name>A0A0L0RVI4_ALLM3</name>
<keyword evidence="2" id="KW-1185">Reference proteome</keyword>
<dbReference type="eggNOG" id="KOG1674">
    <property type="taxonomic scope" value="Eukaryota"/>
</dbReference>
<accession>A0A0L0RVI4</accession>
<dbReference type="AlphaFoldDB" id="A0A0L0RVI4"/>
<dbReference type="Gene3D" id="1.10.472.10">
    <property type="entry name" value="Cyclin-like"/>
    <property type="match status" value="1"/>
</dbReference>
<organism evidence="1 2">
    <name type="scientific">Allomyces macrogynus (strain ATCC 38327)</name>
    <name type="common">Allomyces javanicus var. macrogynus</name>
    <dbReference type="NCBI Taxonomy" id="578462"/>
    <lineage>
        <taxon>Eukaryota</taxon>
        <taxon>Fungi</taxon>
        <taxon>Fungi incertae sedis</taxon>
        <taxon>Blastocladiomycota</taxon>
        <taxon>Blastocladiomycetes</taxon>
        <taxon>Blastocladiales</taxon>
        <taxon>Blastocladiaceae</taxon>
        <taxon>Allomyces</taxon>
    </lineage>
</organism>
<gene>
    <name evidence="1" type="ORF">AMAG_00081</name>
</gene>
<reference evidence="2" key="2">
    <citation type="submission" date="2009-11" db="EMBL/GenBank/DDBJ databases">
        <title>The Genome Sequence of Allomyces macrogynus strain ATCC 38327.</title>
        <authorList>
            <consortium name="The Broad Institute Genome Sequencing Platform"/>
            <person name="Russ C."/>
            <person name="Cuomo C."/>
            <person name="Shea T."/>
            <person name="Young S.K."/>
            <person name="Zeng Q."/>
            <person name="Koehrsen M."/>
            <person name="Haas B."/>
            <person name="Borodovsky M."/>
            <person name="Guigo R."/>
            <person name="Alvarado L."/>
            <person name="Berlin A."/>
            <person name="Borenstein D."/>
            <person name="Chen Z."/>
            <person name="Engels R."/>
            <person name="Freedman E."/>
            <person name="Gellesch M."/>
            <person name="Goldberg J."/>
            <person name="Griggs A."/>
            <person name="Gujja S."/>
            <person name="Heiman D."/>
            <person name="Hepburn T."/>
            <person name="Howarth C."/>
            <person name="Jen D."/>
            <person name="Larson L."/>
            <person name="Lewis B."/>
            <person name="Mehta T."/>
            <person name="Park D."/>
            <person name="Pearson M."/>
            <person name="Roberts A."/>
            <person name="Saif S."/>
            <person name="Shenoy N."/>
            <person name="Sisk P."/>
            <person name="Stolte C."/>
            <person name="Sykes S."/>
            <person name="Walk T."/>
            <person name="White J."/>
            <person name="Yandava C."/>
            <person name="Burger G."/>
            <person name="Gray M.W."/>
            <person name="Holland P.W.H."/>
            <person name="King N."/>
            <person name="Lang F.B.F."/>
            <person name="Roger A.J."/>
            <person name="Ruiz-Trillo I."/>
            <person name="Lander E."/>
            <person name="Nusbaum C."/>
        </authorList>
    </citation>
    <scope>NUCLEOTIDE SEQUENCE [LARGE SCALE GENOMIC DNA]</scope>
    <source>
        <strain evidence="2">ATCC 38327</strain>
    </source>
</reference>
<dbReference type="STRING" id="578462.A0A0L0RVI4"/>
<evidence type="ECO:0008006" key="3">
    <source>
        <dbReference type="Google" id="ProtNLM"/>
    </source>
</evidence>
<dbReference type="PANTHER" id="PTHR15615">
    <property type="match status" value="1"/>
</dbReference>
<dbReference type="Pfam" id="PF08613">
    <property type="entry name" value="Cyclin"/>
    <property type="match status" value="1"/>
</dbReference>
<dbReference type="EMBL" id="GG745328">
    <property type="protein sequence ID" value="KNE54081.1"/>
    <property type="molecule type" value="Genomic_DNA"/>
</dbReference>
<dbReference type="OrthoDB" id="1060854at2759"/>
<dbReference type="GO" id="GO:0019901">
    <property type="term" value="F:protein kinase binding"/>
    <property type="evidence" value="ECO:0007669"/>
    <property type="project" value="InterPro"/>
</dbReference>